<comment type="caution">
    <text evidence="1">The sequence shown here is derived from an EMBL/GenBank/DDBJ whole genome shotgun (WGS) entry which is preliminary data.</text>
</comment>
<gene>
    <name evidence="1" type="ORF">E3O32_01920</name>
</gene>
<keyword evidence="2" id="KW-1185">Reference proteome</keyword>
<organism evidence="1 2">
    <name type="scientific">Cryobacterium mannosilyticum</name>
    <dbReference type="NCBI Taxonomy" id="1259190"/>
    <lineage>
        <taxon>Bacteria</taxon>
        <taxon>Bacillati</taxon>
        <taxon>Actinomycetota</taxon>
        <taxon>Actinomycetes</taxon>
        <taxon>Micrococcales</taxon>
        <taxon>Microbacteriaceae</taxon>
        <taxon>Cryobacterium</taxon>
    </lineage>
</organism>
<reference evidence="1 2" key="1">
    <citation type="submission" date="2019-03" db="EMBL/GenBank/DDBJ databases">
        <title>Genomics of glacier-inhabiting Cryobacterium strains.</title>
        <authorList>
            <person name="Liu Q."/>
            <person name="Xin Y.-H."/>
        </authorList>
    </citation>
    <scope>NUCLEOTIDE SEQUENCE [LARGE SCALE GENOMIC DNA]</scope>
    <source>
        <strain evidence="1 2">RHLT2-21</strain>
    </source>
</reference>
<name>A0A4R8WDL2_9MICO</name>
<protein>
    <submittedName>
        <fullName evidence="1">Uncharacterized protein</fullName>
    </submittedName>
</protein>
<evidence type="ECO:0000313" key="1">
    <source>
        <dbReference type="EMBL" id="TFC07305.1"/>
    </source>
</evidence>
<dbReference type="RefSeq" id="WP_134506465.1">
    <property type="nucleotide sequence ID" value="NZ_SOFM01000007.1"/>
</dbReference>
<evidence type="ECO:0000313" key="2">
    <source>
        <dbReference type="Proteomes" id="UP000297643"/>
    </source>
</evidence>
<dbReference type="EMBL" id="SOFM01000007">
    <property type="protein sequence ID" value="TFC07305.1"/>
    <property type="molecule type" value="Genomic_DNA"/>
</dbReference>
<dbReference type="AlphaFoldDB" id="A0A4R8WDL2"/>
<proteinExistence type="predicted"/>
<dbReference type="Proteomes" id="UP000297643">
    <property type="component" value="Unassembled WGS sequence"/>
</dbReference>
<accession>A0A4R8WDL2</accession>
<sequence length="103" mass="11476">MVQHNTSRRRTPPAHLFDWVDHTLRPIASPPPPGAFDADDAVALTSCPVCGHAMREHTIVHAAHDSILNCPVAHPGAWDRDAFEPVNEFGMVTRRRPDRPQTQ</sequence>